<gene>
    <name evidence="1" type="ORF">PX52LOC_06473</name>
</gene>
<reference evidence="2" key="1">
    <citation type="submission" date="2019-08" db="EMBL/GenBank/DDBJ databases">
        <title>Limnoglobus roseus gen. nov., sp. nov., a novel freshwater planctomycete with a giant genome from the family Gemmataceae.</title>
        <authorList>
            <person name="Kulichevskaya I.S."/>
            <person name="Naumoff D.G."/>
            <person name="Miroshnikov K."/>
            <person name="Ivanova A."/>
            <person name="Philippov D.A."/>
            <person name="Hakobyan A."/>
            <person name="Rijpstra I.C."/>
            <person name="Sinninghe Damste J.S."/>
            <person name="Liesack W."/>
            <person name="Dedysh S.N."/>
        </authorList>
    </citation>
    <scope>NUCLEOTIDE SEQUENCE [LARGE SCALE GENOMIC DNA]</scope>
    <source>
        <strain evidence="2">PX52</strain>
    </source>
</reference>
<protein>
    <recommendedName>
        <fullName evidence="3">Zinc-finger domain-containing protein</fullName>
    </recommendedName>
</protein>
<accession>A0A5C1ANS4</accession>
<name>A0A5C1ANS4_9BACT</name>
<dbReference type="RefSeq" id="WP_149113795.1">
    <property type="nucleotide sequence ID" value="NZ_CP042425.1"/>
</dbReference>
<dbReference type="KEGG" id="lrs:PX52LOC_06473"/>
<dbReference type="EMBL" id="CP042425">
    <property type="protein sequence ID" value="QEL19402.1"/>
    <property type="molecule type" value="Genomic_DNA"/>
</dbReference>
<evidence type="ECO:0000313" key="1">
    <source>
        <dbReference type="EMBL" id="QEL19402.1"/>
    </source>
</evidence>
<proteinExistence type="predicted"/>
<dbReference type="OrthoDB" id="3711227at2"/>
<organism evidence="1 2">
    <name type="scientific">Limnoglobus roseus</name>
    <dbReference type="NCBI Taxonomy" id="2598579"/>
    <lineage>
        <taxon>Bacteria</taxon>
        <taxon>Pseudomonadati</taxon>
        <taxon>Planctomycetota</taxon>
        <taxon>Planctomycetia</taxon>
        <taxon>Gemmatales</taxon>
        <taxon>Gemmataceae</taxon>
        <taxon>Limnoglobus</taxon>
    </lineage>
</organism>
<dbReference type="Proteomes" id="UP000324974">
    <property type="component" value="Chromosome"/>
</dbReference>
<dbReference type="AlphaFoldDB" id="A0A5C1ANS4"/>
<evidence type="ECO:0000313" key="2">
    <source>
        <dbReference type="Proteomes" id="UP000324974"/>
    </source>
</evidence>
<evidence type="ECO:0008006" key="3">
    <source>
        <dbReference type="Google" id="ProtNLM"/>
    </source>
</evidence>
<sequence length="221" mass="23111">MNEMTNPTSPAAACGRFEVAVQRVLDGDLPIDALSDPHTESCPACREMAGATVALLTGLKSLPPVLPPANFADRVVPAVIAERRQADFRRSVRIAVASLAAAVVVAFLATEGRQSPQPAVASRSPDPVRIAPPSVTKSFAEAGSAVVSLTKRATEESLSPARNLFASLDTVRPTPAAVPVQTDLRPTSASPVEPITNTAKRALNLFIRDVGGFASIPQQKS</sequence>
<keyword evidence="2" id="KW-1185">Reference proteome</keyword>